<sequence>MMTYDDLGLSLDTTVTQPKLNMRGVGTLFSPKSFYSASMAASLIFSLGVWAPFVSHGRGQG</sequence>
<evidence type="ECO:0000256" key="1">
    <source>
        <dbReference type="SAM" id="Phobius"/>
    </source>
</evidence>
<feature type="transmembrane region" description="Helical" evidence="1">
    <location>
        <begin position="34"/>
        <end position="54"/>
    </location>
</feature>
<organism evidence="2 3">
    <name type="scientific">Phaeosphaeria nodorum (strain SN15 / ATCC MYA-4574 / FGSC 10173)</name>
    <name type="common">Glume blotch fungus</name>
    <name type="synonym">Parastagonospora nodorum</name>
    <dbReference type="NCBI Taxonomy" id="321614"/>
    <lineage>
        <taxon>Eukaryota</taxon>
        <taxon>Fungi</taxon>
        <taxon>Dikarya</taxon>
        <taxon>Ascomycota</taxon>
        <taxon>Pezizomycotina</taxon>
        <taxon>Dothideomycetes</taxon>
        <taxon>Pleosporomycetidae</taxon>
        <taxon>Pleosporales</taxon>
        <taxon>Pleosporineae</taxon>
        <taxon>Phaeosphaeriaceae</taxon>
        <taxon>Parastagonospora</taxon>
    </lineage>
</organism>
<keyword evidence="1" id="KW-0812">Transmembrane</keyword>
<keyword evidence="1" id="KW-1133">Transmembrane helix</keyword>
<keyword evidence="3" id="KW-1185">Reference proteome</keyword>
<gene>
    <name evidence="2" type="ORF">JI435_412800</name>
</gene>
<dbReference type="EMBL" id="CP069031">
    <property type="protein sequence ID" value="QRC98924.1"/>
    <property type="molecule type" value="Genomic_DNA"/>
</dbReference>
<proteinExistence type="predicted"/>
<protein>
    <submittedName>
        <fullName evidence="2">Uncharacterized protein</fullName>
    </submittedName>
</protein>
<reference evidence="3" key="1">
    <citation type="journal article" date="2021" name="BMC Genomics">
        <title>Chromosome-level genome assembly and manually-curated proteome of model necrotroph Parastagonospora nodorum Sn15 reveals a genome-wide trove of candidate effector homologs, and redundancy of virulence-related functions within an accessory chromosome.</title>
        <authorList>
            <person name="Bertazzoni S."/>
            <person name="Jones D.A.B."/>
            <person name="Phan H.T."/>
            <person name="Tan K.-C."/>
            <person name="Hane J.K."/>
        </authorList>
    </citation>
    <scope>NUCLEOTIDE SEQUENCE [LARGE SCALE GENOMIC DNA]</scope>
    <source>
        <strain evidence="3">SN15 / ATCC MYA-4574 / FGSC 10173)</strain>
    </source>
</reference>
<dbReference type="Proteomes" id="UP000663193">
    <property type="component" value="Chromosome 9"/>
</dbReference>
<dbReference type="VEuPathDB" id="FungiDB:JI435_412800"/>
<name>A0A7U2I218_PHANO</name>
<keyword evidence="1" id="KW-0472">Membrane</keyword>
<dbReference type="AlphaFoldDB" id="A0A7U2I218"/>
<evidence type="ECO:0000313" key="3">
    <source>
        <dbReference type="Proteomes" id="UP000663193"/>
    </source>
</evidence>
<evidence type="ECO:0000313" key="2">
    <source>
        <dbReference type="EMBL" id="QRC98924.1"/>
    </source>
</evidence>
<accession>A0A7U2I218</accession>